<feature type="domain" description="KaiC-like" evidence="5">
    <location>
        <begin position="165"/>
        <end position="235"/>
    </location>
</feature>
<comment type="caution">
    <text evidence="6">The sequence shown here is derived from an EMBL/GenBank/DDBJ whole genome shotgun (WGS) entry which is preliminary data.</text>
</comment>
<dbReference type="Proteomes" id="UP000305417">
    <property type="component" value="Unassembled WGS sequence"/>
</dbReference>
<evidence type="ECO:0000256" key="3">
    <source>
        <dbReference type="ARBA" id="ARBA00023125"/>
    </source>
</evidence>
<evidence type="ECO:0000256" key="1">
    <source>
        <dbReference type="ARBA" id="ARBA00022515"/>
    </source>
</evidence>
<evidence type="ECO:0008006" key="8">
    <source>
        <dbReference type="Google" id="ProtNLM"/>
    </source>
</evidence>
<dbReference type="InterPro" id="IPR036185">
    <property type="entry name" value="DNA_heli_DnaB-like_N_sf"/>
</dbReference>
<dbReference type="InterPro" id="IPR027417">
    <property type="entry name" value="P-loop_NTPase"/>
</dbReference>
<dbReference type="EMBL" id="VBUC01000009">
    <property type="protein sequence ID" value="TLS99928.1"/>
    <property type="molecule type" value="Genomic_DNA"/>
</dbReference>
<evidence type="ECO:0000256" key="2">
    <source>
        <dbReference type="ARBA" id="ARBA00022705"/>
    </source>
</evidence>
<gene>
    <name evidence="6" type="ORF">FE247_05195</name>
</gene>
<dbReference type="RefSeq" id="WP_138108682.1">
    <property type="nucleotide sequence ID" value="NZ_VBUC01000009.1"/>
</dbReference>
<dbReference type="Pfam" id="PF00772">
    <property type="entry name" value="DnaB"/>
    <property type="match status" value="1"/>
</dbReference>
<evidence type="ECO:0000259" key="5">
    <source>
        <dbReference type="Pfam" id="PF06745"/>
    </source>
</evidence>
<evidence type="ECO:0000313" key="6">
    <source>
        <dbReference type="EMBL" id="TLS99928.1"/>
    </source>
</evidence>
<accession>A0ABY2V513</accession>
<dbReference type="SUPFAM" id="SSF52540">
    <property type="entry name" value="P-loop containing nucleoside triphosphate hydrolases"/>
    <property type="match status" value="1"/>
</dbReference>
<dbReference type="InterPro" id="IPR007693">
    <property type="entry name" value="DNA_helicase_DnaB-like_N"/>
</dbReference>
<keyword evidence="7" id="KW-1185">Reference proteome</keyword>
<organism evidence="6 7">
    <name type="scientific">Aliarcobacter cibarius</name>
    <dbReference type="NCBI Taxonomy" id="255507"/>
    <lineage>
        <taxon>Bacteria</taxon>
        <taxon>Pseudomonadati</taxon>
        <taxon>Campylobacterota</taxon>
        <taxon>Epsilonproteobacteria</taxon>
        <taxon>Campylobacterales</taxon>
        <taxon>Arcobacteraceae</taxon>
        <taxon>Aliarcobacter</taxon>
    </lineage>
</organism>
<dbReference type="PANTHER" id="PTHR30153">
    <property type="entry name" value="REPLICATIVE DNA HELICASE DNAB"/>
    <property type="match status" value="1"/>
</dbReference>
<evidence type="ECO:0000259" key="4">
    <source>
        <dbReference type="Pfam" id="PF00772"/>
    </source>
</evidence>
<evidence type="ECO:0000313" key="7">
    <source>
        <dbReference type="Proteomes" id="UP000305417"/>
    </source>
</evidence>
<proteinExistence type="predicted"/>
<reference evidence="6 7" key="1">
    <citation type="submission" date="2019-05" db="EMBL/GenBank/DDBJ databases">
        <title>Arcobacter cibarius and Arcobacter thereius providing challenges in identification an antibiotic susceptibility and Quinolone resistance.</title>
        <authorList>
            <person name="Busch A."/>
            <person name="Hanel I."/>
            <person name="Hotzel H."/>
            <person name="Tomaso H."/>
        </authorList>
    </citation>
    <scope>NUCLEOTIDE SEQUENCE [LARGE SCALE GENOMIC DNA]</scope>
    <source>
        <strain evidence="6 7">16CS0831-2</strain>
    </source>
</reference>
<dbReference type="Gene3D" id="1.10.860.10">
    <property type="entry name" value="DNAb Helicase, Chain A"/>
    <property type="match status" value="1"/>
</dbReference>
<dbReference type="PANTHER" id="PTHR30153:SF2">
    <property type="entry name" value="REPLICATIVE DNA HELICASE"/>
    <property type="match status" value="1"/>
</dbReference>
<feature type="domain" description="DNA helicase DnaB-like N-terminal" evidence="4">
    <location>
        <begin position="6"/>
        <end position="71"/>
    </location>
</feature>
<dbReference type="SUPFAM" id="SSF48024">
    <property type="entry name" value="N-terminal domain of DnaB helicase"/>
    <property type="match status" value="1"/>
</dbReference>
<sequence length="415" mass="47236">MIDDLANLELERSFLSSIIKANNFTEISEIVKEDHFTIDGHKKVYGAIKNLDNRHRDLSLVVVGEELRKIDPDSLSHLKLIGSEEPTSDIKITAMELIEWHNKRELYKLSIKIQEELRERKSSSLITKGIDDVTVNLDVAIGSRAKTYEEFRIYYEKQPPLPLFETGVSFIDDYLKGGVTAGQLILVMGDPEAGKTLLVTQILHNISQGFPTLFFPFEFTVRDYISNNKKRQKNINEKNLFIVNDGFDLSDVAREIKIFAKKGGRFVAIDSQMRVENSENNGTAEQSESEKFSTLAKLAHSLELVILFITQQGKADTAGGVHTPMGTKKGGHEANQIWYIHKLKPKYEDGSDIDINAHKRLLEVSKNKQNGRHFKTEITLNPANLEFVRKYNQTPTEIVFRNDENDNIEIPEMLD</sequence>
<name>A0ABY2V513_9BACT</name>
<protein>
    <recommendedName>
        <fullName evidence="8">DNA helicase</fullName>
    </recommendedName>
</protein>
<dbReference type="Pfam" id="PF06745">
    <property type="entry name" value="ATPase"/>
    <property type="match status" value="1"/>
</dbReference>
<dbReference type="Gene3D" id="3.40.50.300">
    <property type="entry name" value="P-loop containing nucleotide triphosphate hydrolases"/>
    <property type="match status" value="1"/>
</dbReference>
<keyword evidence="1" id="KW-0639">Primosome</keyword>
<dbReference type="InterPro" id="IPR014774">
    <property type="entry name" value="KaiC-like_dom"/>
</dbReference>
<keyword evidence="2" id="KW-0235">DNA replication</keyword>
<keyword evidence="3" id="KW-0238">DNA-binding</keyword>
<dbReference type="InterPro" id="IPR016136">
    <property type="entry name" value="DNA_helicase_N/primase_C"/>
</dbReference>